<reference evidence="2" key="1">
    <citation type="journal article" date="2020" name="Int. J. Syst. Evol. Microbiol.">
        <title>Capnocytophaga felis sp. nov. isolated from the feline oral cavity.</title>
        <authorList>
            <person name="Suzuki M."/>
            <person name="Umeda K."/>
            <person name="Kimura M."/>
            <person name="Imaoka K."/>
            <person name="Morikawa S."/>
            <person name="Maeda K."/>
        </authorList>
    </citation>
    <scope>NUCLEOTIDE SEQUENCE [LARGE SCALE GENOMIC DNA]</scope>
    <source>
        <strain evidence="2">KC07070</strain>
    </source>
</reference>
<accession>A0A5M4B8U5</accession>
<evidence type="ECO:0000313" key="2">
    <source>
        <dbReference type="Proteomes" id="UP000398217"/>
    </source>
</evidence>
<keyword evidence="1" id="KW-0489">Methyltransferase</keyword>
<proteinExistence type="predicted"/>
<dbReference type="GO" id="GO:0008168">
    <property type="term" value="F:methyltransferase activity"/>
    <property type="evidence" value="ECO:0007669"/>
    <property type="project" value="UniProtKB-KW"/>
</dbReference>
<comment type="caution">
    <text evidence="1">The sequence shown here is derived from an EMBL/GenBank/DDBJ whole genome shotgun (WGS) entry which is preliminary data.</text>
</comment>
<protein>
    <submittedName>
        <fullName evidence="1">Methyltransferase</fullName>
    </submittedName>
</protein>
<dbReference type="InterPro" id="IPR029063">
    <property type="entry name" value="SAM-dependent_MTases_sf"/>
</dbReference>
<dbReference type="GO" id="GO:0032259">
    <property type="term" value="P:methylation"/>
    <property type="evidence" value="ECO:0007669"/>
    <property type="project" value="UniProtKB-KW"/>
</dbReference>
<gene>
    <name evidence="1" type="ORF">RCZ01_09290</name>
</gene>
<dbReference type="CDD" id="cd02440">
    <property type="entry name" value="AdoMet_MTases"/>
    <property type="match status" value="1"/>
</dbReference>
<dbReference type="PANTHER" id="PTHR43861:SF6">
    <property type="entry name" value="METHYLTRANSFERASE TYPE 11"/>
    <property type="match status" value="1"/>
</dbReference>
<dbReference type="Proteomes" id="UP000398217">
    <property type="component" value="Unassembled WGS sequence"/>
</dbReference>
<evidence type="ECO:0000313" key="1">
    <source>
        <dbReference type="EMBL" id="GET45627.1"/>
    </source>
</evidence>
<dbReference type="PANTHER" id="PTHR43861">
    <property type="entry name" value="TRANS-ACONITATE 2-METHYLTRANSFERASE-RELATED"/>
    <property type="match status" value="1"/>
</dbReference>
<dbReference type="OrthoDB" id="2370471at2"/>
<dbReference type="EMBL" id="BLBC01000005">
    <property type="protein sequence ID" value="GET45627.1"/>
    <property type="molecule type" value="Genomic_DNA"/>
</dbReference>
<keyword evidence="1" id="KW-0808">Transferase</keyword>
<sequence length="278" mass="32735">MKIKDYNVSQEEFELIYQPELDLYKTTPLPQSLEKYYESDEYISHTDSKKTLFDKLYQAVKTINLKHKTRIISRYKKNKIELLDVGAGTGEFVLSCQKLHDWNATGIEPNPKARKLAQQKGIKILENYQQLEKKAFDVITLWHVLEHIPDLENEINTIHSLLKEDGILIVAVPNYKSWDAKHYKQFWAAYDVPRHLWHFSKTSIQKIFTQKGFQLLTIKPMLFDAFYVSMLSEQYKNGKKNFLKGFINGIRSNLYGMQKKEFSSHIYVLQKVKNDFKG</sequence>
<dbReference type="AlphaFoldDB" id="A0A5M4B8U5"/>
<dbReference type="Pfam" id="PF13489">
    <property type="entry name" value="Methyltransf_23"/>
    <property type="match status" value="1"/>
</dbReference>
<keyword evidence="2" id="KW-1185">Reference proteome</keyword>
<organism evidence="1 2">
    <name type="scientific">Capnocytophaga felis</name>
    <dbReference type="NCBI Taxonomy" id="2267611"/>
    <lineage>
        <taxon>Bacteria</taxon>
        <taxon>Pseudomonadati</taxon>
        <taxon>Bacteroidota</taxon>
        <taxon>Flavobacteriia</taxon>
        <taxon>Flavobacteriales</taxon>
        <taxon>Flavobacteriaceae</taxon>
        <taxon>Capnocytophaga</taxon>
    </lineage>
</organism>
<dbReference type="SUPFAM" id="SSF53335">
    <property type="entry name" value="S-adenosyl-L-methionine-dependent methyltransferases"/>
    <property type="match status" value="1"/>
</dbReference>
<name>A0A5M4B8U5_9FLAO</name>
<dbReference type="Gene3D" id="3.40.50.150">
    <property type="entry name" value="Vaccinia Virus protein VP39"/>
    <property type="match status" value="1"/>
</dbReference>
<dbReference type="RefSeq" id="WP_155284265.1">
    <property type="nucleotide sequence ID" value="NZ_BLBC01000005.1"/>
</dbReference>